<keyword evidence="1" id="KW-0472">Membrane</keyword>
<feature type="transmembrane region" description="Helical" evidence="1">
    <location>
        <begin position="12"/>
        <end position="35"/>
    </location>
</feature>
<organism evidence="2 3">
    <name type="scientific">Candidatus Doudnabacteria bacterium RIFCSPHIGHO2_01_FULL_41_86</name>
    <dbReference type="NCBI Taxonomy" id="1817821"/>
    <lineage>
        <taxon>Bacteria</taxon>
        <taxon>Candidatus Doudnaibacteriota</taxon>
    </lineage>
</organism>
<accession>A0A1F5N8S7</accession>
<dbReference type="AlphaFoldDB" id="A0A1F5N8S7"/>
<name>A0A1F5N8S7_9BACT</name>
<evidence type="ECO:0000256" key="1">
    <source>
        <dbReference type="SAM" id="Phobius"/>
    </source>
</evidence>
<dbReference type="Proteomes" id="UP000177610">
    <property type="component" value="Unassembled WGS sequence"/>
</dbReference>
<sequence length="228" mass="25165">MKKNQKGQSLIETIGAIFILVTGLTVLVGVAVYAFSRGQIVEREVVASNLAREGLDVIRMMRDSNWLSNTATFGLCAPPDDVDRDCYPGVFQANPYPVDASGAYEDNQRLRVQLNAPLNDWRIQGGNNFSQIRLYTDASGIFSHESSGTITNYARQIIISFDESDPPYKAVNPAMNVKSIVVWDGRNCTAVPNDNTNVNLSDTAGPQAFITACKTIVEETMTNWKDYK</sequence>
<evidence type="ECO:0000313" key="3">
    <source>
        <dbReference type="Proteomes" id="UP000177610"/>
    </source>
</evidence>
<comment type="caution">
    <text evidence="2">The sequence shown here is derived from an EMBL/GenBank/DDBJ whole genome shotgun (WGS) entry which is preliminary data.</text>
</comment>
<reference evidence="2 3" key="1">
    <citation type="journal article" date="2016" name="Nat. Commun.">
        <title>Thousands of microbial genomes shed light on interconnected biogeochemical processes in an aquifer system.</title>
        <authorList>
            <person name="Anantharaman K."/>
            <person name="Brown C.T."/>
            <person name="Hug L.A."/>
            <person name="Sharon I."/>
            <person name="Castelle C.J."/>
            <person name="Probst A.J."/>
            <person name="Thomas B.C."/>
            <person name="Singh A."/>
            <person name="Wilkins M.J."/>
            <person name="Karaoz U."/>
            <person name="Brodie E.L."/>
            <person name="Williams K.H."/>
            <person name="Hubbard S.S."/>
            <person name="Banfield J.F."/>
        </authorList>
    </citation>
    <scope>NUCLEOTIDE SEQUENCE [LARGE SCALE GENOMIC DNA]</scope>
</reference>
<evidence type="ECO:0000313" key="2">
    <source>
        <dbReference type="EMBL" id="OGE74076.1"/>
    </source>
</evidence>
<proteinExistence type="predicted"/>
<keyword evidence="1" id="KW-1133">Transmembrane helix</keyword>
<protein>
    <recommendedName>
        <fullName evidence="4">Type 4 fimbrial biogenesis protein PilX N-terminal domain-containing protein</fullName>
    </recommendedName>
</protein>
<keyword evidence="1" id="KW-0812">Transmembrane</keyword>
<evidence type="ECO:0008006" key="4">
    <source>
        <dbReference type="Google" id="ProtNLM"/>
    </source>
</evidence>
<gene>
    <name evidence="2" type="ORF">A2717_00905</name>
</gene>
<dbReference type="STRING" id="1817821.A2717_00905"/>
<dbReference type="EMBL" id="MFEH01000002">
    <property type="protein sequence ID" value="OGE74076.1"/>
    <property type="molecule type" value="Genomic_DNA"/>
</dbReference>